<organism evidence="7 8">
    <name type="scientific">Mucilaginibacter segetis</name>
    <dbReference type="NCBI Taxonomy" id="2793071"/>
    <lineage>
        <taxon>Bacteria</taxon>
        <taxon>Pseudomonadati</taxon>
        <taxon>Bacteroidota</taxon>
        <taxon>Sphingobacteriia</taxon>
        <taxon>Sphingobacteriales</taxon>
        <taxon>Sphingobacteriaceae</taxon>
        <taxon>Mucilaginibacter</taxon>
    </lineage>
</organism>
<keyword evidence="8" id="KW-1185">Reference proteome</keyword>
<gene>
    <name evidence="7" type="ORF">I5M19_07160</name>
</gene>
<evidence type="ECO:0000259" key="6">
    <source>
        <dbReference type="PROSITE" id="PS51352"/>
    </source>
</evidence>
<comment type="subcellular location">
    <subcellularLocation>
        <location evidence="1">Cell envelope</location>
    </subcellularLocation>
</comment>
<dbReference type="GO" id="GO:0030313">
    <property type="term" value="C:cell envelope"/>
    <property type="evidence" value="ECO:0007669"/>
    <property type="project" value="UniProtKB-SubCell"/>
</dbReference>
<sequence length="375" mass="43080">MMKVILLFLLLLSAHIVKSQSNLIINGNTHLIKDGTKIIIERVMPRRFSDKKPEKDSTIVKNNKFEFKLNNNNGEFYSLTIGKHHTRLYLQPGIANVTLSDSLLANVTITGNLMADENTQFMHRLINDPVYLEYRMVSQDYNNYSRKKNRDTDTLSAKRKKKDELSELADRQYELLVLDWIKTHPNSYLNTYLLYNAYNQPQQAVLEAEVKRVFYAMPANITHNVWGRELKYSMDSLFVGGKAPDFAQADTSGKIVKLSDFKGKYVLIDFWASWCVPCRAEIPNFIKASQQLAGRNFAILGISLDQEKDAWLRAIKQDGLTWTQLSDLRSWNNKVSVKYYVYDIPANFLIGPDGTILAKNINGEELLPTLKKLIK</sequence>
<feature type="signal peptide" evidence="5">
    <location>
        <begin position="1"/>
        <end position="19"/>
    </location>
</feature>
<proteinExistence type="predicted"/>
<dbReference type="Proteomes" id="UP000613193">
    <property type="component" value="Unassembled WGS sequence"/>
</dbReference>
<keyword evidence="2" id="KW-0201">Cytochrome c-type biogenesis</keyword>
<dbReference type="AlphaFoldDB" id="A0A934PU59"/>
<dbReference type="Pfam" id="PF00578">
    <property type="entry name" value="AhpC-TSA"/>
    <property type="match status" value="1"/>
</dbReference>
<feature type="chain" id="PRO_5037565150" evidence="5">
    <location>
        <begin position="20"/>
        <end position="375"/>
    </location>
</feature>
<keyword evidence="4" id="KW-0676">Redox-active center</keyword>
<dbReference type="InterPro" id="IPR036249">
    <property type="entry name" value="Thioredoxin-like_sf"/>
</dbReference>
<dbReference type="GO" id="GO:0016209">
    <property type="term" value="F:antioxidant activity"/>
    <property type="evidence" value="ECO:0007669"/>
    <property type="project" value="InterPro"/>
</dbReference>
<evidence type="ECO:0000256" key="2">
    <source>
        <dbReference type="ARBA" id="ARBA00022748"/>
    </source>
</evidence>
<dbReference type="InterPro" id="IPR000866">
    <property type="entry name" value="AhpC/TSA"/>
</dbReference>
<evidence type="ECO:0000313" key="8">
    <source>
        <dbReference type="Proteomes" id="UP000613193"/>
    </source>
</evidence>
<dbReference type="PROSITE" id="PS00194">
    <property type="entry name" value="THIOREDOXIN_1"/>
    <property type="match status" value="1"/>
</dbReference>
<keyword evidence="5" id="KW-0732">Signal</keyword>
<dbReference type="PROSITE" id="PS51352">
    <property type="entry name" value="THIOREDOXIN_2"/>
    <property type="match status" value="1"/>
</dbReference>
<comment type="caution">
    <text evidence="7">The sequence shown here is derived from an EMBL/GenBank/DDBJ whole genome shotgun (WGS) entry which is preliminary data.</text>
</comment>
<dbReference type="InterPro" id="IPR025380">
    <property type="entry name" value="DUF4369"/>
</dbReference>
<evidence type="ECO:0000313" key="7">
    <source>
        <dbReference type="EMBL" id="MBK0379078.1"/>
    </source>
</evidence>
<name>A0A934PU59_9SPHI</name>
<dbReference type="RefSeq" id="WP_200065518.1">
    <property type="nucleotide sequence ID" value="NZ_JAEHFW010000001.1"/>
</dbReference>
<dbReference type="GO" id="GO:0016491">
    <property type="term" value="F:oxidoreductase activity"/>
    <property type="evidence" value="ECO:0007669"/>
    <property type="project" value="InterPro"/>
</dbReference>
<dbReference type="InterPro" id="IPR017937">
    <property type="entry name" value="Thioredoxin_CS"/>
</dbReference>
<dbReference type="GO" id="GO:0017004">
    <property type="term" value="P:cytochrome complex assembly"/>
    <property type="evidence" value="ECO:0007669"/>
    <property type="project" value="UniProtKB-KW"/>
</dbReference>
<dbReference type="InterPro" id="IPR050553">
    <property type="entry name" value="Thioredoxin_ResA/DsbE_sf"/>
</dbReference>
<dbReference type="Pfam" id="PF14289">
    <property type="entry name" value="DUF4369"/>
    <property type="match status" value="1"/>
</dbReference>
<dbReference type="PANTHER" id="PTHR42852:SF6">
    <property type="entry name" value="THIOL:DISULFIDE INTERCHANGE PROTEIN DSBE"/>
    <property type="match status" value="1"/>
</dbReference>
<dbReference type="InterPro" id="IPR013766">
    <property type="entry name" value="Thioredoxin_domain"/>
</dbReference>
<dbReference type="CDD" id="cd02966">
    <property type="entry name" value="TlpA_like_family"/>
    <property type="match status" value="1"/>
</dbReference>
<dbReference type="SUPFAM" id="SSF52833">
    <property type="entry name" value="Thioredoxin-like"/>
    <property type="match status" value="1"/>
</dbReference>
<evidence type="ECO:0000256" key="5">
    <source>
        <dbReference type="SAM" id="SignalP"/>
    </source>
</evidence>
<evidence type="ECO:0000256" key="1">
    <source>
        <dbReference type="ARBA" id="ARBA00004196"/>
    </source>
</evidence>
<evidence type="ECO:0000256" key="4">
    <source>
        <dbReference type="ARBA" id="ARBA00023284"/>
    </source>
</evidence>
<keyword evidence="3" id="KW-1015">Disulfide bond</keyword>
<dbReference type="Gene3D" id="3.40.30.10">
    <property type="entry name" value="Glutaredoxin"/>
    <property type="match status" value="1"/>
</dbReference>
<reference evidence="7" key="1">
    <citation type="submission" date="2020-12" db="EMBL/GenBank/DDBJ databases">
        <title>Bacterial novel species Mucilaginibacter sp. SD-g isolated from soil.</title>
        <authorList>
            <person name="Jung H.-Y."/>
        </authorList>
    </citation>
    <scope>NUCLEOTIDE SEQUENCE</scope>
    <source>
        <strain evidence="7">SD-g</strain>
    </source>
</reference>
<evidence type="ECO:0000256" key="3">
    <source>
        <dbReference type="ARBA" id="ARBA00023157"/>
    </source>
</evidence>
<feature type="domain" description="Thioredoxin" evidence="6">
    <location>
        <begin position="237"/>
        <end position="375"/>
    </location>
</feature>
<dbReference type="EMBL" id="JAEHFW010000001">
    <property type="protein sequence ID" value="MBK0379078.1"/>
    <property type="molecule type" value="Genomic_DNA"/>
</dbReference>
<dbReference type="PANTHER" id="PTHR42852">
    <property type="entry name" value="THIOL:DISULFIDE INTERCHANGE PROTEIN DSBE"/>
    <property type="match status" value="1"/>
</dbReference>
<accession>A0A934PU59</accession>
<protein>
    <submittedName>
        <fullName evidence="7">AhpC/TSA family protein</fullName>
    </submittedName>
</protein>